<dbReference type="AlphaFoldDB" id="A0A927FCL1"/>
<keyword evidence="6 7" id="KW-0472">Membrane</keyword>
<dbReference type="RefSeq" id="WP_191618054.1">
    <property type="nucleotide sequence ID" value="NZ_JACYFG010000038.1"/>
</dbReference>
<evidence type="ECO:0000256" key="5">
    <source>
        <dbReference type="ARBA" id="ARBA00022989"/>
    </source>
</evidence>
<protein>
    <submittedName>
        <fullName evidence="8">DUF350 domain-containing protein</fullName>
    </submittedName>
</protein>
<evidence type="ECO:0000256" key="4">
    <source>
        <dbReference type="ARBA" id="ARBA00022692"/>
    </source>
</evidence>
<feature type="transmembrane region" description="Helical" evidence="7">
    <location>
        <begin position="177"/>
        <end position="198"/>
    </location>
</feature>
<proteinExistence type="inferred from homology"/>
<evidence type="ECO:0000256" key="3">
    <source>
        <dbReference type="ARBA" id="ARBA00022475"/>
    </source>
</evidence>
<feature type="transmembrane region" description="Helical" evidence="7">
    <location>
        <begin position="245"/>
        <end position="263"/>
    </location>
</feature>
<dbReference type="PANTHER" id="PTHR40043:SF1">
    <property type="entry name" value="UPF0719 INNER MEMBRANE PROTEIN YJFL"/>
    <property type="match status" value="1"/>
</dbReference>
<evidence type="ECO:0000256" key="1">
    <source>
        <dbReference type="ARBA" id="ARBA00004651"/>
    </source>
</evidence>
<name>A0A927FCL1_9BACT</name>
<sequence>MDTITLSDFFGIEDATALLDPSSFVFLALSILILWIGKMVNDFCTPYSLGEELTSKDNKAIAVSFSGYMLAISIILWGVLRQDIPVEDLPNVNPGKRLFLRDIGATLLWSLFGIALLQVARIINDKVLLRRFSNVKELVEDQNIGTGTVQAGAYIGSAFMIQAATYGETSGSLVRDILVTLAYFVVSQLAFVLFAMVYQKLSAYDLHDEIERDNAAAGLGFGITLSAVGIILSSYIVSSSSILGLALWFVICVFLLSVCRFAIDRFILPGSPLDDEISKDRNWGAALIEGAAAIGLALILSTLFHS</sequence>
<evidence type="ECO:0000313" key="8">
    <source>
        <dbReference type="EMBL" id="MBD5780948.1"/>
    </source>
</evidence>
<dbReference type="GO" id="GO:0005886">
    <property type="term" value="C:plasma membrane"/>
    <property type="evidence" value="ECO:0007669"/>
    <property type="project" value="UniProtKB-SubCell"/>
</dbReference>
<feature type="transmembrane region" description="Helical" evidence="7">
    <location>
        <begin position="218"/>
        <end position="238"/>
    </location>
</feature>
<dbReference type="Proteomes" id="UP000622317">
    <property type="component" value="Unassembled WGS sequence"/>
</dbReference>
<accession>A0A927FCL1</accession>
<feature type="transmembrane region" description="Helical" evidence="7">
    <location>
        <begin position="103"/>
        <end position="123"/>
    </location>
</feature>
<keyword evidence="5 7" id="KW-1133">Transmembrane helix</keyword>
<gene>
    <name evidence="8" type="ORF">IEN85_15720</name>
</gene>
<feature type="transmembrane region" description="Helical" evidence="7">
    <location>
        <begin position="23"/>
        <end position="40"/>
    </location>
</feature>
<comment type="subcellular location">
    <subcellularLocation>
        <location evidence="1">Cell membrane</location>
        <topology evidence="1">Multi-pass membrane protein</topology>
    </subcellularLocation>
</comment>
<dbReference type="Pfam" id="PF03994">
    <property type="entry name" value="DUF350"/>
    <property type="match status" value="2"/>
</dbReference>
<reference evidence="8" key="1">
    <citation type="submission" date="2020-09" db="EMBL/GenBank/DDBJ databases">
        <title>Pelagicoccus enzymogenes sp. nov. with an EPS production, isolated from marine sediment.</title>
        <authorList>
            <person name="Feng X."/>
        </authorList>
    </citation>
    <scope>NUCLEOTIDE SEQUENCE</scope>
    <source>
        <strain evidence="8">NFK12</strain>
    </source>
</reference>
<evidence type="ECO:0000256" key="7">
    <source>
        <dbReference type="SAM" id="Phobius"/>
    </source>
</evidence>
<keyword evidence="4 7" id="KW-0812">Transmembrane</keyword>
<comment type="similarity">
    <text evidence="2">Belongs to the UPF0719 family.</text>
</comment>
<feature type="transmembrane region" description="Helical" evidence="7">
    <location>
        <begin position="283"/>
        <end position="304"/>
    </location>
</feature>
<dbReference type="PANTHER" id="PTHR40043">
    <property type="entry name" value="UPF0719 INNER MEMBRANE PROTEIN YJFL"/>
    <property type="match status" value="1"/>
</dbReference>
<keyword evidence="9" id="KW-1185">Reference proteome</keyword>
<comment type="caution">
    <text evidence="8">The sequence shown here is derived from an EMBL/GenBank/DDBJ whole genome shotgun (WGS) entry which is preliminary data.</text>
</comment>
<evidence type="ECO:0000313" key="9">
    <source>
        <dbReference type="Proteomes" id="UP000622317"/>
    </source>
</evidence>
<keyword evidence="3" id="KW-1003">Cell membrane</keyword>
<dbReference type="EMBL" id="JACYFG010000038">
    <property type="protein sequence ID" value="MBD5780948.1"/>
    <property type="molecule type" value="Genomic_DNA"/>
</dbReference>
<organism evidence="8 9">
    <name type="scientific">Pelagicoccus enzymogenes</name>
    <dbReference type="NCBI Taxonomy" id="2773457"/>
    <lineage>
        <taxon>Bacteria</taxon>
        <taxon>Pseudomonadati</taxon>
        <taxon>Verrucomicrobiota</taxon>
        <taxon>Opitutia</taxon>
        <taxon>Puniceicoccales</taxon>
        <taxon>Pelagicoccaceae</taxon>
        <taxon>Pelagicoccus</taxon>
    </lineage>
</organism>
<feature type="transmembrane region" description="Helical" evidence="7">
    <location>
        <begin position="60"/>
        <end position="80"/>
    </location>
</feature>
<evidence type="ECO:0000256" key="2">
    <source>
        <dbReference type="ARBA" id="ARBA00005779"/>
    </source>
</evidence>
<dbReference type="InterPro" id="IPR007140">
    <property type="entry name" value="DUF350"/>
</dbReference>
<evidence type="ECO:0000256" key="6">
    <source>
        <dbReference type="ARBA" id="ARBA00023136"/>
    </source>
</evidence>